<dbReference type="InterPro" id="IPR021686">
    <property type="entry name" value="DUF3268"/>
</dbReference>
<dbReference type="Proteomes" id="UP000462363">
    <property type="component" value="Unassembled WGS sequence"/>
</dbReference>
<comment type="caution">
    <text evidence="1">The sequence shown here is derived from an EMBL/GenBank/DDBJ whole genome shotgun (WGS) entry which is preliminary data.</text>
</comment>
<sequence length="136" mass="15508">MKQKPIRCPYCGSTAILKDASYVYGSKSKGGKVYVCSRYPECNSYVGVHPGTNIAKGTLADKQLRFKRIQAHQTFDQIWKNHILSKSDAYRWIADKFCLTAKEAHIGEFDLYMCEQLICESMKILRNNHIPLRAAS</sequence>
<accession>A0A844F5H1</accession>
<protein>
    <submittedName>
        <fullName evidence="1">Uncharacterized protein</fullName>
    </submittedName>
</protein>
<dbReference type="Pfam" id="PF11672">
    <property type="entry name" value="DUF3268"/>
    <property type="match status" value="1"/>
</dbReference>
<name>A0A844F5H1_CLOSV</name>
<organism evidence="1 2">
    <name type="scientific">Clostridium scindens (strain JCM 10418 / VPI 12708)</name>
    <dbReference type="NCBI Taxonomy" id="29347"/>
    <lineage>
        <taxon>Bacteria</taxon>
        <taxon>Bacillati</taxon>
        <taxon>Bacillota</taxon>
        <taxon>Clostridia</taxon>
        <taxon>Lachnospirales</taxon>
        <taxon>Lachnospiraceae</taxon>
    </lineage>
</organism>
<dbReference type="AlphaFoldDB" id="A0A844F5H1"/>
<proteinExistence type="predicted"/>
<dbReference type="EMBL" id="VUMB01000049">
    <property type="protein sequence ID" value="MSS41762.1"/>
    <property type="molecule type" value="Genomic_DNA"/>
</dbReference>
<reference evidence="1 2" key="1">
    <citation type="submission" date="2019-08" db="EMBL/GenBank/DDBJ databases">
        <title>In-depth cultivation of the pig gut microbiome towards novel bacterial diversity and tailored functional studies.</title>
        <authorList>
            <person name="Wylensek D."/>
            <person name="Hitch T.C.A."/>
            <person name="Clavel T."/>
        </authorList>
    </citation>
    <scope>NUCLEOTIDE SEQUENCE [LARGE SCALE GENOMIC DNA]</scope>
    <source>
        <strain evidence="1 2">BL-389-WT-3D</strain>
    </source>
</reference>
<dbReference type="RefSeq" id="WP_055158042.1">
    <property type="nucleotide sequence ID" value="NZ_CP045695.1"/>
</dbReference>
<evidence type="ECO:0000313" key="1">
    <source>
        <dbReference type="EMBL" id="MSS41762.1"/>
    </source>
</evidence>
<evidence type="ECO:0000313" key="2">
    <source>
        <dbReference type="Proteomes" id="UP000462363"/>
    </source>
</evidence>
<gene>
    <name evidence="1" type="ORF">FYJ37_15850</name>
</gene>